<evidence type="ECO:0000256" key="2">
    <source>
        <dbReference type="SAM" id="MobiDB-lite"/>
    </source>
</evidence>
<dbReference type="AlphaFoldDB" id="A0A2W1JR31"/>
<keyword evidence="4" id="KW-1185">Reference proteome</keyword>
<accession>A0A2W1JR31</accession>
<proteinExistence type="predicted"/>
<protein>
    <submittedName>
        <fullName evidence="3">Uncharacterized protein</fullName>
    </submittedName>
</protein>
<evidence type="ECO:0000313" key="3">
    <source>
        <dbReference type="EMBL" id="PZD72544.1"/>
    </source>
</evidence>
<dbReference type="OrthoDB" id="480303at2"/>
<evidence type="ECO:0000313" key="4">
    <source>
        <dbReference type="Proteomes" id="UP000248857"/>
    </source>
</evidence>
<keyword evidence="1" id="KW-0175">Coiled coil</keyword>
<dbReference type="RefSeq" id="WP_110986830.1">
    <property type="nucleotide sequence ID" value="NZ_CAWNWM010000009.1"/>
</dbReference>
<sequence>MSKVGAGICQFQTKAKWSLQTLAGVSLILCLTGCDTQLQDLARRPVPKPKESGLTKATPVPTPVLTKLKVTVSSISDLKVKEGASVVKGQVIAEPTDAKQRISQRRQAIQQQLAQLNSLALEPRLSQVTAPQVSAEGVERAKVRLNAAEAALAQYRKDSPYTDFALQNLPLPEEQVKLERLQGEIQAAKAAVAREQAVLARIKASPSSNQGQGLSNLKSTQASLAKELQQLEAQAKNLKVFYSPYTGLINKITPLKSTNGSLQFELAIASQAQSPSSLQNPFAPTPPQNPLDPTSPQIPSGLSTPTLPLPTPPAISPQGSGSSLPPLPQRSPLLPSSQPPN</sequence>
<feature type="region of interest" description="Disordered" evidence="2">
    <location>
        <begin position="273"/>
        <end position="341"/>
    </location>
</feature>
<name>A0A2W1JR31_9CYAN</name>
<feature type="compositionally biased region" description="Low complexity" evidence="2">
    <location>
        <begin position="316"/>
        <end position="341"/>
    </location>
</feature>
<feature type="coiled-coil region" evidence="1">
    <location>
        <begin position="99"/>
        <end position="241"/>
    </location>
</feature>
<gene>
    <name evidence="3" type="ORF">C1752_03379</name>
</gene>
<dbReference type="Proteomes" id="UP000248857">
    <property type="component" value="Unassembled WGS sequence"/>
</dbReference>
<dbReference type="EMBL" id="PQWO01000009">
    <property type="protein sequence ID" value="PZD72544.1"/>
    <property type="molecule type" value="Genomic_DNA"/>
</dbReference>
<reference evidence="3 4" key="1">
    <citation type="journal article" date="2018" name="Sci. Rep.">
        <title>A novel species of the marine cyanobacterium Acaryochloris with a unique pigment content and lifestyle.</title>
        <authorList>
            <person name="Partensky F."/>
            <person name="Six C."/>
            <person name="Ratin M."/>
            <person name="Garczarek L."/>
            <person name="Vaulot D."/>
            <person name="Probert I."/>
            <person name="Calteau A."/>
            <person name="Gourvil P."/>
            <person name="Marie D."/>
            <person name="Grebert T."/>
            <person name="Bouchier C."/>
            <person name="Le Panse S."/>
            <person name="Gachenot M."/>
            <person name="Rodriguez F."/>
            <person name="Garrido J.L."/>
        </authorList>
    </citation>
    <scope>NUCLEOTIDE SEQUENCE [LARGE SCALE GENOMIC DNA]</scope>
    <source>
        <strain evidence="3 4">RCC1774</strain>
    </source>
</reference>
<organism evidence="3 4">
    <name type="scientific">Acaryochloris thomasi RCC1774</name>
    <dbReference type="NCBI Taxonomy" id="1764569"/>
    <lineage>
        <taxon>Bacteria</taxon>
        <taxon>Bacillati</taxon>
        <taxon>Cyanobacteriota</taxon>
        <taxon>Cyanophyceae</taxon>
        <taxon>Acaryochloridales</taxon>
        <taxon>Acaryochloridaceae</taxon>
        <taxon>Acaryochloris</taxon>
        <taxon>Acaryochloris thomasi</taxon>
    </lineage>
</organism>
<feature type="compositionally biased region" description="Polar residues" evidence="2">
    <location>
        <begin position="273"/>
        <end position="282"/>
    </location>
</feature>
<comment type="caution">
    <text evidence="3">The sequence shown here is derived from an EMBL/GenBank/DDBJ whole genome shotgun (WGS) entry which is preliminary data.</text>
</comment>
<evidence type="ECO:0000256" key="1">
    <source>
        <dbReference type="SAM" id="Coils"/>
    </source>
</evidence>